<dbReference type="Gene3D" id="2.30.110.10">
    <property type="entry name" value="Electron Transport, Fmn-binding Protein, Chain A"/>
    <property type="match status" value="1"/>
</dbReference>
<accession>A0A2U8FF59</accession>
<dbReference type="KEGG" id="had:CDV25_08850"/>
<gene>
    <name evidence="1" type="ORF">CDV25_08850</name>
</gene>
<dbReference type="EMBL" id="CP021886">
    <property type="protein sequence ID" value="AWI34859.1"/>
    <property type="molecule type" value="Genomic_DNA"/>
</dbReference>
<reference evidence="1 2" key="1">
    <citation type="submission" date="2017-06" db="EMBL/GenBank/DDBJ databases">
        <title>Complete genome of Helicobacter apodemus.</title>
        <authorList>
            <person name="Cho S."/>
        </authorList>
    </citation>
    <scope>NUCLEOTIDE SEQUENCE [LARGE SCALE GENOMIC DNA]</scope>
    <source>
        <strain evidence="2">SNUVETPUB-15-01</strain>
    </source>
</reference>
<name>A0A2U8FF59_9HELI</name>
<protein>
    <recommendedName>
        <fullName evidence="3">Pyridoxamine 5'-phosphate oxidase putative domain-containing protein</fullName>
    </recommendedName>
</protein>
<evidence type="ECO:0008006" key="3">
    <source>
        <dbReference type="Google" id="ProtNLM"/>
    </source>
</evidence>
<organism evidence="1 2">
    <name type="scientific">Helicobacter apodemus</name>
    <dbReference type="NCBI Taxonomy" id="135569"/>
    <lineage>
        <taxon>Bacteria</taxon>
        <taxon>Pseudomonadati</taxon>
        <taxon>Campylobacterota</taxon>
        <taxon>Epsilonproteobacteria</taxon>
        <taxon>Campylobacterales</taxon>
        <taxon>Helicobacteraceae</taxon>
        <taxon>Helicobacter</taxon>
    </lineage>
</organism>
<evidence type="ECO:0000313" key="1">
    <source>
        <dbReference type="EMBL" id="AWI34859.1"/>
    </source>
</evidence>
<proteinExistence type="predicted"/>
<dbReference type="Proteomes" id="UP000244890">
    <property type="component" value="Chromosome"/>
</dbReference>
<dbReference type="OrthoDB" id="9792542at2"/>
<evidence type="ECO:0000313" key="2">
    <source>
        <dbReference type="Proteomes" id="UP000244890"/>
    </source>
</evidence>
<dbReference type="RefSeq" id="WP_108911635.1">
    <property type="nucleotide sequence ID" value="NZ_CP021886.1"/>
</dbReference>
<sequence>MEQEILEILDKYPSFLATKEACKNPLPPMQFTFLKNNKLYFCTAKAIYKHRQNFNSVEFGIYNNQWIRIKRITQFNEDLSIKETMFERYLL</sequence>
<dbReference type="InterPro" id="IPR012349">
    <property type="entry name" value="Split_barrel_FMN-bd"/>
</dbReference>
<dbReference type="AlphaFoldDB" id="A0A2U8FF59"/>